<dbReference type="Proteomes" id="UP000241797">
    <property type="component" value="Segment"/>
</dbReference>
<reference evidence="1 2" key="1">
    <citation type="submission" date="2018-03" db="EMBL/GenBank/DDBJ databases">
        <title>Isolation, the biological characteristics and genomics of two new strains of lysate Staphylococcus aureus phage.</title>
        <authorList>
            <person name="Jin X."/>
            <person name="Zhang C."/>
        </authorList>
    </citation>
    <scope>NUCLEOTIDE SEQUENCE [LARGE SCALE GENOMIC DNA]</scope>
</reference>
<dbReference type="GeneID" id="54990117"/>
<name>A0A2P1MXU0_9CAUD</name>
<sequence>MLKLNNRVEIIIPQQDNNGVEIESPTINDELSNITRACGGCTVTEVGGQWFSEEEERIMEDNNLNYEWYYDKDMDEKQEVAYDLYIVISYLIGHYDQEAVSIKIDGSLYIIDENDLNFLSYELYKLMF</sequence>
<organism evidence="1 2">
    <name type="scientific">Staphylococcus phage phiSA_BS1</name>
    <dbReference type="NCBI Taxonomy" id="2126734"/>
    <lineage>
        <taxon>Viruses</taxon>
        <taxon>Duplodnaviria</taxon>
        <taxon>Heunggongvirae</taxon>
        <taxon>Uroviricota</taxon>
        <taxon>Caudoviricetes</taxon>
        <taxon>Herelleviridae</taxon>
        <taxon>Twortvirinae</taxon>
        <taxon>Baoshanvirus</taxon>
        <taxon>Baoshanvirus BS1</taxon>
    </lineage>
</organism>
<protein>
    <submittedName>
        <fullName evidence="1">Uncharacterized protein</fullName>
    </submittedName>
</protein>
<accession>A0A2P1MXU0</accession>
<dbReference type="RefSeq" id="YP_009799628.1">
    <property type="nucleotide sequence ID" value="NC_047945.1"/>
</dbReference>
<evidence type="ECO:0000313" key="1">
    <source>
        <dbReference type="EMBL" id="AVP40365.1"/>
    </source>
</evidence>
<dbReference type="KEGG" id="vg:54990117"/>
<proteinExistence type="predicted"/>
<keyword evidence="2" id="KW-1185">Reference proteome</keyword>
<dbReference type="EMBL" id="MH078572">
    <property type="protein sequence ID" value="AVP40365.1"/>
    <property type="molecule type" value="Genomic_DNA"/>
</dbReference>
<evidence type="ECO:0000313" key="2">
    <source>
        <dbReference type="Proteomes" id="UP000241797"/>
    </source>
</evidence>